<reference evidence="2 3" key="1">
    <citation type="journal article" date="2019" name="Sci. Rep.">
        <title>Orb-weaving spider Araneus ventricosus genome elucidates the spidroin gene catalogue.</title>
        <authorList>
            <person name="Kono N."/>
            <person name="Nakamura H."/>
            <person name="Ohtoshi R."/>
            <person name="Moran D.A.P."/>
            <person name="Shinohara A."/>
            <person name="Yoshida Y."/>
            <person name="Fujiwara M."/>
            <person name="Mori M."/>
            <person name="Tomita M."/>
            <person name="Arakawa K."/>
        </authorList>
    </citation>
    <scope>NUCLEOTIDE SEQUENCE [LARGE SCALE GENOMIC DNA]</scope>
</reference>
<sequence>MITREHSKMDERRFAHIFIIGTVGLYQTSKSAKRLTVCIQGALEKFGEWSHKIKETRYKNKMPLLGFKVIAISYNTLLTSVVQLLETVSKHFFRYRSKHRCHTLLDLRNVGKA</sequence>
<proteinExistence type="predicted"/>
<gene>
    <name evidence="2" type="ORF">AVEN_238628_1</name>
</gene>
<evidence type="ECO:0000313" key="3">
    <source>
        <dbReference type="Proteomes" id="UP000499080"/>
    </source>
</evidence>
<accession>A0A4Y2CXJ7</accession>
<evidence type="ECO:0000256" key="1">
    <source>
        <dbReference type="SAM" id="Phobius"/>
    </source>
</evidence>
<dbReference type="Proteomes" id="UP000499080">
    <property type="component" value="Unassembled WGS sequence"/>
</dbReference>
<organism evidence="2 3">
    <name type="scientific">Araneus ventricosus</name>
    <name type="common">Orbweaver spider</name>
    <name type="synonym">Epeira ventricosa</name>
    <dbReference type="NCBI Taxonomy" id="182803"/>
    <lineage>
        <taxon>Eukaryota</taxon>
        <taxon>Metazoa</taxon>
        <taxon>Ecdysozoa</taxon>
        <taxon>Arthropoda</taxon>
        <taxon>Chelicerata</taxon>
        <taxon>Arachnida</taxon>
        <taxon>Araneae</taxon>
        <taxon>Araneomorphae</taxon>
        <taxon>Entelegynae</taxon>
        <taxon>Araneoidea</taxon>
        <taxon>Araneidae</taxon>
        <taxon>Araneus</taxon>
    </lineage>
</organism>
<dbReference type="EMBL" id="BGPR01087934">
    <property type="protein sequence ID" value="GBM09201.1"/>
    <property type="molecule type" value="Genomic_DNA"/>
</dbReference>
<keyword evidence="3" id="KW-1185">Reference proteome</keyword>
<name>A0A4Y2CXJ7_ARAVE</name>
<dbReference type="AlphaFoldDB" id="A0A4Y2CXJ7"/>
<keyword evidence="1" id="KW-0812">Transmembrane</keyword>
<comment type="caution">
    <text evidence="2">The sequence shown here is derived from an EMBL/GenBank/DDBJ whole genome shotgun (WGS) entry which is preliminary data.</text>
</comment>
<protein>
    <submittedName>
        <fullName evidence="2">Uncharacterized protein</fullName>
    </submittedName>
</protein>
<keyword evidence="1" id="KW-1133">Transmembrane helix</keyword>
<keyword evidence="1" id="KW-0472">Membrane</keyword>
<feature type="transmembrane region" description="Helical" evidence="1">
    <location>
        <begin position="64"/>
        <end position="85"/>
    </location>
</feature>
<evidence type="ECO:0000313" key="2">
    <source>
        <dbReference type="EMBL" id="GBM09201.1"/>
    </source>
</evidence>